<feature type="chain" id="PRO_5029591424" evidence="6">
    <location>
        <begin position="32"/>
        <end position="1058"/>
    </location>
</feature>
<feature type="transmembrane region" description="Helical" evidence="5">
    <location>
        <begin position="526"/>
        <end position="547"/>
    </location>
</feature>
<reference evidence="8 9" key="1">
    <citation type="submission" date="2020-04" db="EMBL/GenBank/DDBJ databases">
        <title>Perkinsus olseni comparative genomics.</title>
        <authorList>
            <person name="Bogema D.R."/>
        </authorList>
    </citation>
    <scope>NUCLEOTIDE SEQUENCE [LARGE SCALE GENOMIC DNA]</scope>
    <source>
        <strain evidence="8">ATCC PRA-31</strain>
    </source>
</reference>
<feature type="region of interest" description="Disordered" evidence="4">
    <location>
        <begin position="381"/>
        <end position="430"/>
    </location>
</feature>
<feature type="transmembrane region" description="Helical" evidence="5">
    <location>
        <begin position="452"/>
        <end position="471"/>
    </location>
</feature>
<evidence type="ECO:0000256" key="6">
    <source>
        <dbReference type="SAM" id="SignalP"/>
    </source>
</evidence>
<evidence type="ECO:0000313" key="9">
    <source>
        <dbReference type="Proteomes" id="UP000572268"/>
    </source>
</evidence>
<accession>A0A7J6M655</accession>
<feature type="transmembrane region" description="Helical" evidence="5">
    <location>
        <begin position="813"/>
        <end position="833"/>
    </location>
</feature>
<sequence>MPAFGEHLWRSGSKIQLLLLFVLASTLVVEGGIRHPRCLTGPYNKARYYLFPHEVVRGGGSHPEPSGGGKTVNLSVSYKLQDGIRHAYYDFLGFDDDDDHTINEGTVTKITAIRAAKWPRGTQEYLATLGNGTNQTCFSAVSYVERWVAPLGEISTKLVDMENDREKRKIMTELETMCREGVLTELVTPDPRPPATDGKWFGNSEDLRISLEYKDGSPNLEVTEVNYGDLTRRRVVAEPGEEGDVDAASYRVLYLKLGDVFLAQIADLGRSRLNGMDLSLMIRYTILEPVFDKADPLQWIRASVGGLARGGGGGRYSTAMKGYDRVKDTSVSTNKHEHAIAPSCSLSCSLRCIPMAATTEADESTDVLYDQRWGADLVGDVNSPELQAEGPQEFSLVTPGVSPQDSEDEKTSMLSPSPSTSTGCPTASTEGHYQATVTDDESTVRSPATNGGMWAACLLGLIATLPAYMCVSYREWFIDELPAVLKNGIANGDRPWAEVFTHDFWGNYLFGDPRATHKSFRPVTTLLYRLVITLLVPTYPTAFALRLLGCAIHSLTTVTVALLSHRVVGLVPFWCAVVALLFAVHPVHVENIVYVVGQADSLACLLGCLALLSVTSSLPLAVVLAVLSAFAKESGFTFLPLIIVVLLLSTEPRKYVHSIVVTLATFSLVVFRWLLVGGNPVNFAYADVPYLYLTDAQVRGLSFMHLHFVYAKLLLLPWHQSWDYSYDAIPAVRSLDDHRLLGPLAIYALVTALLAVFLRDRCRTGLLGLGVVVVTFVPASNVLIVVGTVIGERLLYIPSVGAMLLLVRAGSKFRPWGFLILVALSILYLNLFVGRLRLWQTRAQLYETDALAWGRSCKTLHQYGTVLHSKGDLEGAREIYEASLGIFDDNAVTDYSVAQIHLERGELWQAHTRMVKISNGHGIGFDDTSRFAFLVDAGYTLAALGDCAAGMPLLREGLGIVRRVPHALNALAICLVWQDGRFDEGVRTLMEAIQYDTNHPVLWSNAAALSVWQGDLGEPIASHRSLLTGVGTGQGVRAVTSCPCYPTQVAEGLAHRVM</sequence>
<dbReference type="Gene3D" id="1.25.40.10">
    <property type="entry name" value="Tetratricopeptide repeat domain"/>
    <property type="match status" value="1"/>
</dbReference>
<dbReference type="InterPro" id="IPR052346">
    <property type="entry name" value="O-mannosyl-transferase_TMTC"/>
</dbReference>
<gene>
    <name evidence="8" type="primary">TMTC4_1</name>
    <name evidence="8" type="ORF">FOL46_002756</name>
</gene>
<dbReference type="InterPro" id="IPR013618">
    <property type="entry name" value="TMTC_DUF1736"/>
</dbReference>
<feature type="transmembrane region" description="Helical" evidence="5">
    <location>
        <begin position="740"/>
        <end position="758"/>
    </location>
</feature>
<dbReference type="GO" id="GO:0005783">
    <property type="term" value="C:endoplasmic reticulum"/>
    <property type="evidence" value="ECO:0007669"/>
    <property type="project" value="TreeGrafter"/>
</dbReference>
<dbReference type="Pfam" id="PF08409">
    <property type="entry name" value="TMTC_DUF1736"/>
    <property type="match status" value="1"/>
</dbReference>
<evidence type="ECO:0000256" key="2">
    <source>
        <dbReference type="ARBA" id="ARBA00022803"/>
    </source>
</evidence>
<feature type="domain" description="DUF1736" evidence="7">
    <location>
        <begin position="680"/>
        <end position="750"/>
    </location>
</feature>
<dbReference type="GO" id="GO:0000030">
    <property type="term" value="F:mannosyltransferase activity"/>
    <property type="evidence" value="ECO:0007669"/>
    <property type="project" value="TreeGrafter"/>
</dbReference>
<comment type="caution">
    <text evidence="8">The sequence shown here is derived from an EMBL/GenBank/DDBJ whole genome shotgun (WGS) entry which is preliminary data.</text>
</comment>
<dbReference type="PANTHER" id="PTHR44227:SF3">
    <property type="entry name" value="PROTEIN O-MANNOSYL-TRANSFERASE TMTC4"/>
    <property type="match status" value="1"/>
</dbReference>
<feature type="compositionally biased region" description="Low complexity" evidence="4">
    <location>
        <begin position="415"/>
        <end position="429"/>
    </location>
</feature>
<feature type="transmembrane region" description="Helical" evidence="5">
    <location>
        <begin position="655"/>
        <end position="675"/>
    </location>
</feature>
<evidence type="ECO:0000256" key="5">
    <source>
        <dbReference type="SAM" id="Phobius"/>
    </source>
</evidence>
<dbReference type="InterPro" id="IPR011990">
    <property type="entry name" value="TPR-like_helical_dom_sf"/>
</dbReference>
<keyword evidence="2" id="KW-0802">TPR repeat</keyword>
<dbReference type="SUPFAM" id="SSF48452">
    <property type="entry name" value="TPR-like"/>
    <property type="match status" value="1"/>
</dbReference>
<feature type="transmembrane region" description="Helical" evidence="5">
    <location>
        <begin position="765"/>
        <end position="790"/>
    </location>
</feature>
<evidence type="ECO:0000256" key="3">
    <source>
        <dbReference type="ARBA" id="ARBA00023136"/>
    </source>
</evidence>
<dbReference type="PANTHER" id="PTHR44227">
    <property type="match status" value="1"/>
</dbReference>
<feature type="signal peptide" evidence="6">
    <location>
        <begin position="1"/>
        <end position="31"/>
    </location>
</feature>
<feature type="transmembrane region" description="Helical" evidence="5">
    <location>
        <begin position="592"/>
        <end position="614"/>
    </location>
</feature>
<proteinExistence type="predicted"/>
<protein>
    <submittedName>
        <fullName evidence="8">Protein O-mannosyl-transferase tmtc4</fullName>
    </submittedName>
</protein>
<evidence type="ECO:0000256" key="1">
    <source>
        <dbReference type="ARBA" id="ARBA00022737"/>
    </source>
</evidence>
<feature type="transmembrane region" description="Helical" evidence="5">
    <location>
        <begin position="567"/>
        <end position="585"/>
    </location>
</feature>
<keyword evidence="8" id="KW-0808">Transferase</keyword>
<name>A0A7J6M655_PEROL</name>
<keyword evidence="1" id="KW-0677">Repeat</keyword>
<dbReference type="GO" id="GO:0035269">
    <property type="term" value="P:protein O-linked glycosylation via mannose"/>
    <property type="evidence" value="ECO:0007669"/>
    <property type="project" value="TreeGrafter"/>
</dbReference>
<dbReference type="AlphaFoldDB" id="A0A7J6M655"/>
<keyword evidence="3 5" id="KW-0472">Membrane</keyword>
<dbReference type="Proteomes" id="UP000572268">
    <property type="component" value="Unassembled WGS sequence"/>
</dbReference>
<evidence type="ECO:0000256" key="4">
    <source>
        <dbReference type="SAM" id="MobiDB-lite"/>
    </source>
</evidence>
<organism evidence="8 9">
    <name type="scientific">Perkinsus olseni</name>
    <name type="common">Perkinsus atlanticus</name>
    <dbReference type="NCBI Taxonomy" id="32597"/>
    <lineage>
        <taxon>Eukaryota</taxon>
        <taxon>Sar</taxon>
        <taxon>Alveolata</taxon>
        <taxon>Perkinsozoa</taxon>
        <taxon>Perkinsea</taxon>
        <taxon>Perkinsida</taxon>
        <taxon>Perkinsidae</taxon>
        <taxon>Perkinsus</taxon>
    </lineage>
</organism>
<keyword evidence="6" id="KW-0732">Signal</keyword>
<keyword evidence="5" id="KW-1133">Transmembrane helix</keyword>
<keyword evidence="5" id="KW-0812">Transmembrane</keyword>
<evidence type="ECO:0000313" key="8">
    <source>
        <dbReference type="EMBL" id="KAF4667032.1"/>
    </source>
</evidence>
<feature type="transmembrane region" description="Helical" evidence="5">
    <location>
        <begin position="620"/>
        <end position="648"/>
    </location>
</feature>
<dbReference type="EMBL" id="JABANN010000191">
    <property type="protein sequence ID" value="KAF4667032.1"/>
    <property type="molecule type" value="Genomic_DNA"/>
</dbReference>
<dbReference type="GO" id="GO:0030968">
    <property type="term" value="P:endoplasmic reticulum unfolded protein response"/>
    <property type="evidence" value="ECO:0007669"/>
    <property type="project" value="TreeGrafter"/>
</dbReference>
<evidence type="ECO:0000259" key="7">
    <source>
        <dbReference type="Pfam" id="PF08409"/>
    </source>
</evidence>